<keyword evidence="1" id="KW-0479">Metal-binding</keyword>
<evidence type="ECO:0000313" key="4">
    <source>
        <dbReference type="EMBL" id="KAG2308402.1"/>
    </source>
</evidence>
<keyword evidence="1" id="KW-0863">Zinc-finger</keyword>
<dbReference type="Pfam" id="PF17123">
    <property type="entry name" value="zf-RING_11"/>
    <property type="match status" value="1"/>
</dbReference>
<dbReference type="SUPFAM" id="SSF57850">
    <property type="entry name" value="RING/U-box"/>
    <property type="match status" value="1"/>
</dbReference>
<reference evidence="4 5" key="1">
    <citation type="submission" date="2020-02" db="EMBL/GenBank/DDBJ databases">
        <authorList>
            <person name="Ma Q."/>
            <person name="Huang Y."/>
            <person name="Song X."/>
            <person name="Pei D."/>
        </authorList>
    </citation>
    <scope>NUCLEOTIDE SEQUENCE [LARGE SCALE GENOMIC DNA]</scope>
    <source>
        <strain evidence="4">Sxm20200214</strain>
        <tissue evidence="4">Leaf</tissue>
    </source>
</reference>
<evidence type="ECO:0000313" key="5">
    <source>
        <dbReference type="Proteomes" id="UP000886595"/>
    </source>
</evidence>
<dbReference type="GO" id="GO:0008270">
    <property type="term" value="F:zinc ion binding"/>
    <property type="evidence" value="ECO:0007669"/>
    <property type="project" value="UniProtKB-KW"/>
</dbReference>
<dbReference type="InterPro" id="IPR001841">
    <property type="entry name" value="Znf_RING"/>
</dbReference>
<organism evidence="4 5">
    <name type="scientific">Brassica carinata</name>
    <name type="common">Ethiopian mustard</name>
    <name type="synonym">Abyssinian cabbage</name>
    <dbReference type="NCBI Taxonomy" id="52824"/>
    <lineage>
        <taxon>Eukaryota</taxon>
        <taxon>Viridiplantae</taxon>
        <taxon>Streptophyta</taxon>
        <taxon>Embryophyta</taxon>
        <taxon>Tracheophyta</taxon>
        <taxon>Spermatophyta</taxon>
        <taxon>Magnoliopsida</taxon>
        <taxon>eudicotyledons</taxon>
        <taxon>Gunneridae</taxon>
        <taxon>Pentapetalae</taxon>
        <taxon>rosids</taxon>
        <taxon>malvids</taxon>
        <taxon>Brassicales</taxon>
        <taxon>Brassicaceae</taxon>
        <taxon>Brassiceae</taxon>
        <taxon>Brassica</taxon>
    </lineage>
</organism>
<gene>
    <name evidence="4" type="ORF">Bca52824_028150</name>
</gene>
<feature type="compositionally biased region" description="Polar residues" evidence="2">
    <location>
        <begin position="64"/>
        <end position="83"/>
    </location>
</feature>
<dbReference type="SMART" id="SM00184">
    <property type="entry name" value="RING"/>
    <property type="match status" value="1"/>
</dbReference>
<evidence type="ECO:0000256" key="1">
    <source>
        <dbReference type="PROSITE-ProRule" id="PRU00175"/>
    </source>
</evidence>
<dbReference type="Proteomes" id="UP000886595">
    <property type="component" value="Unassembled WGS sequence"/>
</dbReference>
<evidence type="ECO:0000259" key="3">
    <source>
        <dbReference type="PROSITE" id="PS50089"/>
    </source>
</evidence>
<accession>A0A8X7VBQ7</accession>
<dbReference type="Gene3D" id="3.30.40.10">
    <property type="entry name" value="Zinc/RING finger domain, C3HC4 (zinc finger)"/>
    <property type="match status" value="1"/>
</dbReference>
<dbReference type="InterPro" id="IPR036465">
    <property type="entry name" value="vWFA_dom_sf"/>
</dbReference>
<dbReference type="PROSITE" id="PS50089">
    <property type="entry name" value="ZF_RING_2"/>
    <property type="match status" value="1"/>
</dbReference>
<dbReference type="Gene3D" id="3.40.50.410">
    <property type="entry name" value="von Willebrand factor, type A domain"/>
    <property type="match status" value="1"/>
</dbReference>
<sequence length="707" mass="76712">MGTGWRRAFCTTAPRKSDATAPDLDKQHAGPSPRSCVKLAFLSGGSNPSTPRPSYSPSLRCRTTDASNPAPTAEQIQTPRSATKSPRLSLKTRSSPSSPRSPLKLSLFRNSFKFRSNCGICLNSVKTGQGTAKYTAECTHVFHFPCVTEYVGKHGKLVCPVCNSLWKDASLLTPHKKPPLQNAVVEEKRVVASSHSYDDDEPLLSPRFVTIPEEETDDVAQFKGFVVDPSPSSFAVKSHEIPAKGPDFGNVQVSLLPESAVVSVGCGYETRAVALRVKAPPPPPPPLAARGRNRLLDPSQRAPVDLVVVSGNMNNGAKLQMVKRAMRLVISSLTSADRLSIVSASSKRLLPLKRMTENGKRSAGVVVDGLLCCQSSSKISCDGLEKAARVLEDRRERNPIASILLLKDGQGISSRANNATQRSTRFPHIEIPVTEYGFGESGGWCSSSSLAPVEESFAKCIGGLLSVVVQDLRIQFRVGSGSGPCEIAAIYLCNGQPALVSSGSGSVRLGDLYAGEERELLVELRIPSTAASMAAAHQVLSARGLYKDPSTQEVVYGRDQSLHVPQAVRSSSPNVQRLRSLFIMTRAVAESRRLVEYGECTSAHHLLTSAHALLGQSRTGEGAEYAKVVEAELVEVQWRRQQLMEYQSQHQQHIQRRRGSERDTTMILVDENGEPLTPASAWRAAEKLAKLAMMKKSDLHGFENARF</sequence>
<dbReference type="PANTHER" id="PTHR10579">
    <property type="entry name" value="CALCIUM-ACTIVATED CHLORIDE CHANNEL REGULATOR"/>
    <property type="match status" value="1"/>
</dbReference>
<dbReference type="Pfam" id="PF25243">
    <property type="entry name" value="WAV3_C"/>
    <property type="match status" value="1"/>
</dbReference>
<dbReference type="InterPro" id="IPR051266">
    <property type="entry name" value="CLCR"/>
</dbReference>
<dbReference type="InterPro" id="IPR057427">
    <property type="entry name" value="WAV3_C"/>
</dbReference>
<protein>
    <recommendedName>
        <fullName evidence="3">RING-type domain-containing protein</fullName>
    </recommendedName>
</protein>
<evidence type="ECO:0000256" key="2">
    <source>
        <dbReference type="SAM" id="MobiDB-lite"/>
    </source>
</evidence>
<feature type="compositionally biased region" description="Polar residues" evidence="2">
    <location>
        <begin position="44"/>
        <end position="57"/>
    </location>
</feature>
<feature type="domain" description="RING-type" evidence="3">
    <location>
        <begin position="118"/>
        <end position="163"/>
    </location>
</feature>
<keyword evidence="1" id="KW-0862">Zinc</keyword>
<name>A0A8X7VBQ7_BRACI</name>
<keyword evidence="5" id="KW-1185">Reference proteome</keyword>
<feature type="compositionally biased region" description="Basic and acidic residues" evidence="2">
    <location>
        <begin position="15"/>
        <end position="28"/>
    </location>
</feature>
<dbReference type="EMBL" id="JAAMPC010000006">
    <property type="protein sequence ID" value="KAG2308402.1"/>
    <property type="molecule type" value="Genomic_DNA"/>
</dbReference>
<dbReference type="PANTHER" id="PTHR10579:SF55">
    <property type="entry name" value="E3 UBIQUITIN-PROTEIN LIGASE WAV3"/>
    <property type="match status" value="1"/>
</dbReference>
<dbReference type="InterPro" id="IPR013083">
    <property type="entry name" value="Znf_RING/FYVE/PHD"/>
</dbReference>
<dbReference type="SUPFAM" id="SSF53300">
    <property type="entry name" value="vWA-like"/>
    <property type="match status" value="1"/>
</dbReference>
<proteinExistence type="predicted"/>
<comment type="caution">
    <text evidence="4">The sequence shown here is derived from an EMBL/GenBank/DDBJ whole genome shotgun (WGS) entry which is preliminary data.</text>
</comment>
<dbReference type="OrthoDB" id="687730at2759"/>
<dbReference type="AlphaFoldDB" id="A0A8X7VBQ7"/>
<feature type="compositionally biased region" description="Low complexity" evidence="2">
    <location>
        <begin position="84"/>
        <end position="102"/>
    </location>
</feature>
<feature type="region of interest" description="Disordered" evidence="2">
    <location>
        <begin position="1"/>
        <end position="102"/>
    </location>
</feature>